<name>A0A2G9RD86_AQUCT</name>
<feature type="transmembrane region" description="Helical" evidence="8">
    <location>
        <begin position="315"/>
        <end position="335"/>
    </location>
</feature>
<dbReference type="InterPro" id="IPR000068">
    <property type="entry name" value="GPCR_3_Ca_sens_rcpt-rel"/>
</dbReference>
<keyword evidence="4 8" id="KW-1133">Transmembrane helix</keyword>
<dbReference type="PRINTS" id="PR01535">
    <property type="entry name" value="VOMERONASL2R"/>
</dbReference>
<dbReference type="PROSITE" id="PS00981">
    <property type="entry name" value="G_PROTEIN_RECEP_F3_3"/>
    <property type="match status" value="1"/>
</dbReference>
<dbReference type="InterPro" id="IPR017978">
    <property type="entry name" value="GPCR_3_C"/>
</dbReference>
<evidence type="ECO:0000256" key="5">
    <source>
        <dbReference type="ARBA" id="ARBA00023040"/>
    </source>
</evidence>
<feature type="transmembrane region" description="Helical" evidence="8">
    <location>
        <begin position="236"/>
        <end position="254"/>
    </location>
</feature>
<dbReference type="OrthoDB" id="5984008at2759"/>
<protein>
    <recommendedName>
        <fullName evidence="9">G-protein coupled receptors family 3 profile domain-containing protein</fullName>
    </recommendedName>
</protein>
<keyword evidence="7" id="KW-0807">Transducer</keyword>
<dbReference type="Pfam" id="PF07562">
    <property type="entry name" value="NCD3G"/>
    <property type="match status" value="1"/>
</dbReference>
<dbReference type="Gene3D" id="2.10.50.30">
    <property type="entry name" value="GPCR, family 3, nine cysteines domain"/>
    <property type="match status" value="1"/>
</dbReference>
<evidence type="ECO:0000259" key="9">
    <source>
        <dbReference type="PROSITE" id="PS50259"/>
    </source>
</evidence>
<dbReference type="PROSITE" id="PS50259">
    <property type="entry name" value="G_PROTEIN_RECEP_F3_4"/>
    <property type="match status" value="1"/>
</dbReference>
<keyword evidence="2" id="KW-1003">Cell membrane</keyword>
<evidence type="ECO:0000256" key="4">
    <source>
        <dbReference type="ARBA" id="ARBA00022989"/>
    </source>
</evidence>
<keyword evidence="3 8" id="KW-0812">Transmembrane</keyword>
<feature type="transmembrane region" description="Helical" evidence="8">
    <location>
        <begin position="120"/>
        <end position="146"/>
    </location>
</feature>
<sequence length="401" mass="45539">MLQTTQLKCWQLDRVNDLYPTLTDDNYSLHYSLQPIMEIMQSDYEPRGRCSEECPPGFRKSVREGYHPCCYNCAPCSEGEISNHSDSELCNKCPENEWPNKAKNICIDKVIEYLSYEEDILVSFFSITSLIFATASLFILGLFFLFRSTPIVKANNRNLSFILLLSLILSFLSVFLFLGLPVNITCMLQQVTFGIPFTISASSILAKTIMVFIAFKATRPGSSCRKWVGVKLPNTVMLFCSFIQVMNCILWLSISSPFQEYDMDSYPGKIIIQCNEGSVIGFYFMLGYMGFLAAVSFVLAFMVRTLPDSFNEAKYITFSMLVFCSVWIAMIPAYLSTRGKYMVAVEIFAILTSSAGILLCMFSPKLYILIFKPELNTQKTMLGKRMLSMDWESPVSVFPEI</sequence>
<dbReference type="Pfam" id="PF00003">
    <property type="entry name" value="7tm_3"/>
    <property type="match status" value="1"/>
</dbReference>
<dbReference type="EMBL" id="KV946707">
    <property type="protein sequence ID" value="PIO25725.1"/>
    <property type="molecule type" value="Genomic_DNA"/>
</dbReference>
<evidence type="ECO:0000256" key="1">
    <source>
        <dbReference type="ARBA" id="ARBA00004651"/>
    </source>
</evidence>
<dbReference type="InterPro" id="IPR009030">
    <property type="entry name" value="Growth_fac_rcpt_cys_sf"/>
</dbReference>
<feature type="transmembrane region" description="Helical" evidence="8">
    <location>
        <begin position="341"/>
        <end position="362"/>
    </location>
</feature>
<dbReference type="InterPro" id="IPR004073">
    <property type="entry name" value="GPCR_3_vmron_rcpt_2"/>
</dbReference>
<dbReference type="PANTHER" id="PTHR24061:SF588">
    <property type="entry name" value="VOMERONASAL TYPE-2 RECEPTOR 26"/>
    <property type="match status" value="1"/>
</dbReference>
<dbReference type="AlphaFoldDB" id="A0A2G9RD86"/>
<keyword evidence="6 8" id="KW-0472">Membrane</keyword>
<dbReference type="GO" id="GO:0004930">
    <property type="term" value="F:G protein-coupled receptor activity"/>
    <property type="evidence" value="ECO:0007669"/>
    <property type="project" value="UniProtKB-KW"/>
</dbReference>
<dbReference type="InterPro" id="IPR017979">
    <property type="entry name" value="GPCR_3_CS"/>
</dbReference>
<dbReference type="FunFam" id="2.10.50.30:FF:000003">
    <property type="entry name" value="Vomeronasal 2, receptor 120"/>
    <property type="match status" value="1"/>
</dbReference>
<evidence type="ECO:0000256" key="8">
    <source>
        <dbReference type="SAM" id="Phobius"/>
    </source>
</evidence>
<feature type="transmembrane region" description="Helical" evidence="8">
    <location>
        <begin position="158"/>
        <end position="181"/>
    </location>
</feature>
<evidence type="ECO:0000256" key="3">
    <source>
        <dbReference type="ARBA" id="ARBA00022692"/>
    </source>
</evidence>
<keyword evidence="5" id="KW-0297">G-protein coupled receptor</keyword>
<evidence type="ECO:0000256" key="2">
    <source>
        <dbReference type="ARBA" id="ARBA00022475"/>
    </source>
</evidence>
<accession>A0A2G9RD86</accession>
<dbReference type="InterPro" id="IPR038550">
    <property type="entry name" value="GPCR_3_9-Cys_sf"/>
</dbReference>
<feature type="transmembrane region" description="Helical" evidence="8">
    <location>
        <begin position="282"/>
        <end position="303"/>
    </location>
</feature>
<feature type="domain" description="G-protein coupled receptors family 3 profile" evidence="9">
    <location>
        <begin position="121"/>
        <end position="385"/>
    </location>
</feature>
<comment type="subcellular location">
    <subcellularLocation>
        <location evidence="1">Cell membrane</location>
        <topology evidence="1">Multi-pass membrane protein</topology>
    </subcellularLocation>
</comment>
<dbReference type="GO" id="GO:0005886">
    <property type="term" value="C:plasma membrane"/>
    <property type="evidence" value="ECO:0007669"/>
    <property type="project" value="UniProtKB-SubCell"/>
</dbReference>
<feature type="transmembrane region" description="Helical" evidence="8">
    <location>
        <begin position="193"/>
        <end position="215"/>
    </location>
</feature>
<evidence type="ECO:0000256" key="7">
    <source>
        <dbReference type="ARBA" id="ARBA00023224"/>
    </source>
</evidence>
<keyword evidence="5" id="KW-0675">Receptor</keyword>
<evidence type="ECO:0000256" key="6">
    <source>
        <dbReference type="ARBA" id="ARBA00023136"/>
    </source>
</evidence>
<evidence type="ECO:0000313" key="10">
    <source>
        <dbReference type="EMBL" id="PIO25725.1"/>
    </source>
</evidence>
<proteinExistence type="predicted"/>
<gene>
    <name evidence="10" type="ORF">AB205_0175010</name>
</gene>
<dbReference type="PANTHER" id="PTHR24061">
    <property type="entry name" value="CALCIUM-SENSING RECEPTOR-RELATED"/>
    <property type="match status" value="1"/>
</dbReference>
<reference evidence="10" key="1">
    <citation type="submission" date="2017-08" db="EMBL/GenBank/DDBJ databases">
        <title>Assembly of the North American Bullfrog Genome.</title>
        <authorList>
            <person name="Warren R.L."/>
            <person name="Vandervalk B.P."/>
            <person name="Kucuk E."/>
            <person name="Birol I."/>
            <person name="Helbing C."/>
            <person name="Pandoh P."/>
            <person name="Behsaz B."/>
            <person name="Mohamadi H."/>
            <person name="Chu J."/>
            <person name="Jackman S."/>
            <person name="Hammond S.A."/>
            <person name="Veldhoen N."/>
            <person name="Kirk H."/>
            <person name="Zhao Y."/>
            <person name="Coope R."/>
            <person name="Pleasance S."/>
            <person name="Moore R."/>
            <person name="Holt R."/>
        </authorList>
    </citation>
    <scope>NUCLEOTIDE SEQUENCE</scope>
    <source>
        <strain evidence="10">Bruno</strain>
        <tissue evidence="10">Liver</tissue>
    </source>
</reference>
<dbReference type="InterPro" id="IPR011500">
    <property type="entry name" value="GPCR_3_9-Cys_dom"/>
</dbReference>
<organism evidence="10">
    <name type="scientific">Aquarana catesbeiana</name>
    <name type="common">American bullfrog</name>
    <name type="synonym">Rana catesbeiana</name>
    <dbReference type="NCBI Taxonomy" id="8400"/>
    <lineage>
        <taxon>Eukaryota</taxon>
        <taxon>Metazoa</taxon>
        <taxon>Chordata</taxon>
        <taxon>Craniata</taxon>
        <taxon>Vertebrata</taxon>
        <taxon>Euteleostomi</taxon>
        <taxon>Amphibia</taxon>
        <taxon>Batrachia</taxon>
        <taxon>Anura</taxon>
        <taxon>Neobatrachia</taxon>
        <taxon>Ranoidea</taxon>
        <taxon>Ranidae</taxon>
        <taxon>Aquarana</taxon>
    </lineage>
</organism>
<dbReference type="SUPFAM" id="SSF57184">
    <property type="entry name" value="Growth factor receptor domain"/>
    <property type="match status" value="1"/>
</dbReference>